<reference evidence="1" key="1">
    <citation type="submission" date="2021-09" db="EMBL/GenBank/DDBJ databases">
        <authorList>
            <consortium name="Pathogen Informatics"/>
        </authorList>
    </citation>
    <scope>NUCLEOTIDE SEQUENCE</scope>
    <source>
        <strain evidence="1">PvW1</strain>
    </source>
</reference>
<accession>A0A8S4H9A7</accession>
<evidence type="ECO:0000313" key="2">
    <source>
        <dbReference type="Proteomes" id="UP000779233"/>
    </source>
</evidence>
<evidence type="ECO:0000313" key="1">
    <source>
        <dbReference type="EMBL" id="CAG9474620.1"/>
    </source>
</evidence>
<dbReference type="InterPro" id="IPR008780">
    <property type="entry name" value="Plasmodium_Vir"/>
</dbReference>
<dbReference type="Pfam" id="PF05795">
    <property type="entry name" value="Plasmodium_Vir"/>
    <property type="match status" value="1"/>
</dbReference>
<protein>
    <submittedName>
        <fullName evidence="1">(malaria parasite P. vivax) hypothetical protein</fullName>
    </submittedName>
</protein>
<dbReference type="EMBL" id="CAJZCX010000005">
    <property type="protein sequence ID" value="CAG9474620.1"/>
    <property type="molecule type" value="Genomic_DNA"/>
</dbReference>
<organism evidence="1 2">
    <name type="scientific">Plasmodium vivax</name>
    <name type="common">malaria parasite P. vivax</name>
    <dbReference type="NCBI Taxonomy" id="5855"/>
    <lineage>
        <taxon>Eukaryota</taxon>
        <taxon>Sar</taxon>
        <taxon>Alveolata</taxon>
        <taxon>Apicomplexa</taxon>
        <taxon>Aconoidasida</taxon>
        <taxon>Haemosporida</taxon>
        <taxon>Plasmodiidae</taxon>
        <taxon>Plasmodium</taxon>
        <taxon>Plasmodium (Plasmodium)</taxon>
    </lineage>
</organism>
<sequence length="326" mass="36981">MLICLYPFLNNIKDLYDSFDKSVEGPYKGVYEAICENVTANIGDDKERYYPFCLKLIRNLDPRCENQEVCIPPSDRCNNVNIWLYNSKDKRNLDKKYIIERIFQLSGTLGTGNKPYVCPHYSYDENFEEPLNIIRLKIFNDNMEIIRNTLMSKGQQNYNLCQKYVCECANIYNKLNSLYCSRSNERHNNHQNTCDMLKALKNTYDIYLSSDSEISPKIPSLEATKEELLDICPSIQAQHSLQASVDGHSGSSTSKIPATIGTMAGVSSVFALLYKLTPAGRWINTGLRGSGGRINNSLYTNGADELILDGLEHNNFNAYNIGYEAS</sequence>
<name>A0A8S4H9A7_PLAVI</name>
<proteinExistence type="predicted"/>
<dbReference type="Proteomes" id="UP000779233">
    <property type="component" value="Unassembled WGS sequence"/>
</dbReference>
<dbReference type="AlphaFoldDB" id="A0A8S4H9A7"/>
<gene>
    <name evidence="1" type="ORF">PVW1_100020000</name>
</gene>
<comment type="caution">
    <text evidence="1">The sequence shown here is derived from an EMBL/GenBank/DDBJ whole genome shotgun (WGS) entry which is preliminary data.</text>
</comment>
<dbReference type="VEuPathDB" id="PlasmoDB:PVPAM_000033900"/>